<name>H5X4T6_9PSEU</name>
<dbReference type="Proteomes" id="UP000004926">
    <property type="component" value="Chromosome"/>
</dbReference>
<dbReference type="EMBL" id="CM001439">
    <property type="protein sequence ID" value="EHR52215.1"/>
    <property type="molecule type" value="Genomic_DNA"/>
</dbReference>
<evidence type="ECO:0000256" key="6">
    <source>
        <dbReference type="SAM" id="MobiDB-lite"/>
    </source>
</evidence>
<evidence type="ECO:0000256" key="1">
    <source>
        <dbReference type="ARBA" id="ARBA00004651"/>
    </source>
</evidence>
<feature type="transmembrane region" description="Helical" evidence="7">
    <location>
        <begin position="101"/>
        <end position="125"/>
    </location>
</feature>
<dbReference type="STRING" id="882083.SacmaDRAFT_4019"/>
<feature type="transmembrane region" description="Helical" evidence="7">
    <location>
        <begin position="263"/>
        <end position="285"/>
    </location>
</feature>
<proteinExistence type="predicted"/>
<keyword evidence="9" id="KW-1185">Reference proteome</keyword>
<dbReference type="eggNOG" id="COG1295">
    <property type="taxonomic scope" value="Bacteria"/>
</dbReference>
<keyword evidence="3 7" id="KW-0812">Transmembrane</keyword>
<feature type="region of interest" description="Disordered" evidence="6">
    <location>
        <begin position="1"/>
        <end position="25"/>
    </location>
</feature>
<comment type="subcellular location">
    <subcellularLocation>
        <location evidence="1">Cell membrane</location>
        <topology evidence="1">Multi-pass membrane protein</topology>
    </subcellularLocation>
</comment>
<feature type="transmembrane region" description="Helical" evidence="7">
    <location>
        <begin position="156"/>
        <end position="182"/>
    </location>
</feature>
<evidence type="ECO:0000313" key="8">
    <source>
        <dbReference type="EMBL" id="EHR52215.1"/>
    </source>
</evidence>
<evidence type="ECO:0000256" key="7">
    <source>
        <dbReference type="SAM" id="Phobius"/>
    </source>
</evidence>
<evidence type="ECO:0000256" key="3">
    <source>
        <dbReference type="ARBA" id="ARBA00022692"/>
    </source>
</evidence>
<protein>
    <submittedName>
        <fullName evidence="8">Putative membrane protein</fullName>
    </submittedName>
</protein>
<keyword evidence="2" id="KW-1003">Cell membrane</keyword>
<reference evidence="8 9" key="1">
    <citation type="journal article" date="2012" name="Stand. Genomic Sci.">
        <title>Genome sequence of the ocean sediment bacterium Saccharomonospora marina type strain (XMU15(T)).</title>
        <authorList>
            <person name="Klenk H.P."/>
            <person name="Lu M."/>
            <person name="Lucas S."/>
            <person name="Lapidus A."/>
            <person name="Copeland A."/>
            <person name="Pitluck S."/>
            <person name="Goodwin L.A."/>
            <person name="Han C."/>
            <person name="Tapia R."/>
            <person name="Brambilla E.M."/>
            <person name="Potter G."/>
            <person name="Land M."/>
            <person name="Ivanova N."/>
            <person name="Rohde M."/>
            <person name="Goker M."/>
            <person name="Detter J.C."/>
            <person name="Li W.J."/>
            <person name="Kyrpides N.C."/>
            <person name="Woyke T."/>
        </authorList>
    </citation>
    <scope>NUCLEOTIDE SEQUENCE [LARGE SCALE GENOMIC DNA]</scope>
    <source>
        <strain evidence="8 9">XMU15</strain>
    </source>
</reference>
<dbReference type="HOGENOM" id="CLU_045539_0_0_11"/>
<feature type="region of interest" description="Disordered" evidence="6">
    <location>
        <begin position="292"/>
        <end position="335"/>
    </location>
</feature>
<dbReference type="Pfam" id="PF03631">
    <property type="entry name" value="Virul_fac_BrkB"/>
    <property type="match status" value="1"/>
</dbReference>
<organism evidence="8 9">
    <name type="scientific">Saccharomonospora marina XMU15</name>
    <dbReference type="NCBI Taxonomy" id="882083"/>
    <lineage>
        <taxon>Bacteria</taxon>
        <taxon>Bacillati</taxon>
        <taxon>Actinomycetota</taxon>
        <taxon>Actinomycetes</taxon>
        <taxon>Pseudonocardiales</taxon>
        <taxon>Pseudonocardiaceae</taxon>
        <taxon>Saccharomonospora</taxon>
    </lineage>
</organism>
<feature type="transmembrane region" description="Helical" evidence="7">
    <location>
        <begin position="43"/>
        <end position="72"/>
    </location>
</feature>
<feature type="compositionally biased region" description="Basic and acidic residues" evidence="6">
    <location>
        <begin position="322"/>
        <end position="335"/>
    </location>
</feature>
<keyword evidence="5 7" id="KW-0472">Membrane</keyword>
<evidence type="ECO:0000256" key="5">
    <source>
        <dbReference type="ARBA" id="ARBA00023136"/>
    </source>
</evidence>
<accession>H5X4T6</accession>
<dbReference type="PANTHER" id="PTHR30213:SF0">
    <property type="entry name" value="UPF0761 MEMBRANE PROTEIN YIHY"/>
    <property type="match status" value="1"/>
</dbReference>
<feature type="compositionally biased region" description="Basic and acidic residues" evidence="6">
    <location>
        <begin position="11"/>
        <end position="20"/>
    </location>
</feature>
<dbReference type="AlphaFoldDB" id="H5X4T6"/>
<feature type="transmembrane region" description="Helical" evidence="7">
    <location>
        <begin position="229"/>
        <end position="251"/>
    </location>
</feature>
<dbReference type="RefSeq" id="WP_009155593.1">
    <property type="nucleotide sequence ID" value="NZ_CM001439.1"/>
</dbReference>
<dbReference type="NCBIfam" id="TIGR00765">
    <property type="entry name" value="yihY_not_rbn"/>
    <property type="match status" value="1"/>
</dbReference>
<dbReference type="PIRSF" id="PIRSF035875">
    <property type="entry name" value="RNase_BN"/>
    <property type="match status" value="1"/>
</dbReference>
<dbReference type="PANTHER" id="PTHR30213">
    <property type="entry name" value="INNER MEMBRANE PROTEIN YHJD"/>
    <property type="match status" value="1"/>
</dbReference>
<evidence type="ECO:0000313" key="9">
    <source>
        <dbReference type="Proteomes" id="UP000004926"/>
    </source>
</evidence>
<dbReference type="OrthoDB" id="9781030at2"/>
<evidence type="ECO:0000256" key="4">
    <source>
        <dbReference type="ARBA" id="ARBA00022989"/>
    </source>
</evidence>
<feature type="transmembrane region" description="Helical" evidence="7">
    <location>
        <begin position="197"/>
        <end position="217"/>
    </location>
</feature>
<gene>
    <name evidence="8" type="ORF">SacmaDRAFT_4019</name>
</gene>
<dbReference type="InterPro" id="IPR017039">
    <property type="entry name" value="Virul_fac_BrkB"/>
</dbReference>
<dbReference type="GO" id="GO:0005886">
    <property type="term" value="C:plasma membrane"/>
    <property type="evidence" value="ECO:0007669"/>
    <property type="project" value="UniProtKB-SubCell"/>
</dbReference>
<sequence length="335" mass="35311">MNSGDRAGGGKRGEHARRPGDIPPRGWWQVVRRGAKSAKADNVSILAAGVAFFGFLAIFPALIAALTIYGLVADPSQVASQAQRLTSALPSSAGQVISDQLTAATGAGAAALTVGLVIALLAALWSTSSGVSNLMTAINLAYSEDESRGFVKLRSVALVLTFLVIVFALLTLALVAAVPIVFDAVGLGTAGRVIGEVVRWLLLIALFTVALALLYRIAPDRSPARWRWVSPGAVAATVLWILGSVLFSLYVNFFGSYNETYGALAGVIVLMLWLYLSSYVVLLGAEINSESERQTASDTTTKEPLPQGRRGAFSADTQAAEARAELPAHQRQDGR</sequence>
<keyword evidence="4 7" id="KW-1133">Transmembrane helix</keyword>
<evidence type="ECO:0000256" key="2">
    <source>
        <dbReference type="ARBA" id="ARBA00022475"/>
    </source>
</evidence>